<dbReference type="InterPro" id="IPR036291">
    <property type="entry name" value="NAD(P)-bd_dom_sf"/>
</dbReference>
<dbReference type="STRING" id="420778.A0A1S8BI72"/>
<name>A0A1S8BI72_9PEZI</name>
<evidence type="ECO:0000256" key="1">
    <source>
        <dbReference type="SAM" id="MobiDB-lite"/>
    </source>
</evidence>
<dbReference type="OrthoDB" id="5138418at2759"/>
<dbReference type="AlphaFoldDB" id="A0A1S8BI72"/>
<evidence type="ECO:0000313" key="4">
    <source>
        <dbReference type="Proteomes" id="UP000190776"/>
    </source>
</evidence>
<dbReference type="PANTHER" id="PTHR33303">
    <property type="entry name" value="CYTOPLASMIC PROTEIN-RELATED"/>
    <property type="match status" value="1"/>
</dbReference>
<evidence type="ECO:0000259" key="2">
    <source>
        <dbReference type="SMART" id="SM00881"/>
    </source>
</evidence>
<dbReference type="SUPFAM" id="SSF51735">
    <property type="entry name" value="NAD(P)-binding Rossmann-fold domains"/>
    <property type="match status" value="1"/>
</dbReference>
<gene>
    <name evidence="3" type="ORF">BK809_0007288</name>
</gene>
<evidence type="ECO:0000313" key="3">
    <source>
        <dbReference type="EMBL" id="OMP87202.1"/>
    </source>
</evidence>
<feature type="region of interest" description="Disordered" evidence="1">
    <location>
        <begin position="50"/>
        <end position="74"/>
    </location>
</feature>
<comment type="caution">
    <text evidence="3">The sequence shown here is derived from an EMBL/GenBank/DDBJ whole genome shotgun (WGS) entry which is preliminary data.</text>
</comment>
<feature type="compositionally biased region" description="Low complexity" evidence="1">
    <location>
        <begin position="57"/>
        <end position="74"/>
    </location>
</feature>
<accession>A0A1S8BI72</accession>
<dbReference type="PANTHER" id="PTHR33303:SF2">
    <property type="entry name" value="COA-BINDING DOMAIN-CONTAINING PROTEIN"/>
    <property type="match status" value="1"/>
</dbReference>
<sequence>MEAAFRTFFTSPRFAVAGASSDRAKFGHKVFVWYLQHSLPVTPINPGSPSITALNKTHTTSSSPAALPSPPETSLSVITPPPVTLQLLREAKQAGVRAVWLQPGTFDAKVLEFAEEAWPGAVIAGEKWGRSGGHGEGWCVLVDGEEALSIAGREWSRL</sequence>
<proteinExistence type="predicted"/>
<protein>
    <recommendedName>
        <fullName evidence="2">CoA-binding domain-containing protein</fullName>
    </recommendedName>
</protein>
<dbReference type="Gene3D" id="3.40.50.720">
    <property type="entry name" value="NAD(P)-binding Rossmann-like Domain"/>
    <property type="match status" value="1"/>
</dbReference>
<dbReference type="Proteomes" id="UP000190776">
    <property type="component" value="Unassembled WGS sequence"/>
</dbReference>
<dbReference type="InterPro" id="IPR003781">
    <property type="entry name" value="CoA-bd"/>
</dbReference>
<dbReference type="Pfam" id="PF13380">
    <property type="entry name" value="CoA_binding_2"/>
    <property type="match status" value="1"/>
</dbReference>
<dbReference type="SMART" id="SM00881">
    <property type="entry name" value="CoA_binding"/>
    <property type="match status" value="1"/>
</dbReference>
<dbReference type="EMBL" id="MSZU01000076">
    <property type="protein sequence ID" value="OMP87202.1"/>
    <property type="molecule type" value="Genomic_DNA"/>
</dbReference>
<reference evidence="3 4" key="1">
    <citation type="submission" date="2017-01" db="EMBL/GenBank/DDBJ databases">
        <title>Draft genome sequence of Diplodia seriata F98.1, a fungal species involved in grapevine trunk diseases.</title>
        <authorList>
            <person name="Robert-Siegwald G."/>
            <person name="Vallet J."/>
            <person name="Abou-Mansour E."/>
            <person name="Xu J."/>
            <person name="Rey P."/>
            <person name="Bertsch C."/>
            <person name="Rego C."/>
            <person name="Larignon P."/>
            <person name="Fontaine F."/>
            <person name="Lebrun M.-H."/>
        </authorList>
    </citation>
    <scope>NUCLEOTIDE SEQUENCE [LARGE SCALE GENOMIC DNA]</scope>
    <source>
        <strain evidence="3 4">F98.1</strain>
    </source>
</reference>
<feature type="domain" description="CoA-binding" evidence="2">
    <location>
        <begin position="8"/>
        <end position="105"/>
    </location>
</feature>
<organism evidence="3 4">
    <name type="scientific">Diplodia seriata</name>
    <dbReference type="NCBI Taxonomy" id="420778"/>
    <lineage>
        <taxon>Eukaryota</taxon>
        <taxon>Fungi</taxon>
        <taxon>Dikarya</taxon>
        <taxon>Ascomycota</taxon>
        <taxon>Pezizomycotina</taxon>
        <taxon>Dothideomycetes</taxon>
        <taxon>Dothideomycetes incertae sedis</taxon>
        <taxon>Botryosphaeriales</taxon>
        <taxon>Botryosphaeriaceae</taxon>
        <taxon>Diplodia</taxon>
    </lineage>
</organism>